<dbReference type="EMBL" id="JAPJDO010000001">
    <property type="protein sequence ID" value="MCX2935314.1"/>
    <property type="molecule type" value="Genomic_DNA"/>
</dbReference>
<name>A0ABT3S745_9MYCO</name>
<sequence length="206" mass="22615">MGAATTGRHDQRARTRKDLLEAASRLLRQGHMLTMEEVAAEAQVSRVTAHRYIPNAEMLVVEATPDWATPEPGDIFATASDDPVERVELVDDVLTEMMAANEPAFRIMLAQSVRRGIEGGDYPVRQNRRTALIEAALAPVRDRFRPDKLDSLTSALAVLLGIESMVVFTDVLQFDAARAREVRRWAIRALVDDALVAKPGQGAGAN</sequence>
<keyword evidence="5" id="KW-1185">Reference proteome</keyword>
<proteinExistence type="predicted"/>
<dbReference type="SUPFAM" id="SSF46689">
    <property type="entry name" value="Homeodomain-like"/>
    <property type="match status" value="1"/>
</dbReference>
<reference evidence="4 5" key="1">
    <citation type="submission" date="2022-11" db="EMBL/GenBank/DDBJ databases">
        <title>Mycobacterium sp. nov.</title>
        <authorList>
            <person name="Papic B."/>
            <person name="Spicic S."/>
            <person name="Duvnjak S."/>
        </authorList>
    </citation>
    <scope>NUCLEOTIDE SEQUENCE [LARGE SCALE GENOMIC DNA]</scope>
    <source>
        <strain evidence="4 5">CVI_P4</strain>
    </source>
</reference>
<dbReference type="Proteomes" id="UP001300745">
    <property type="component" value="Unassembled WGS sequence"/>
</dbReference>
<keyword evidence="3" id="KW-0804">Transcription</keyword>
<accession>A0ABT3S745</accession>
<comment type="caution">
    <text evidence="4">The sequence shown here is derived from an EMBL/GenBank/DDBJ whole genome shotgun (WGS) entry which is preliminary data.</text>
</comment>
<protein>
    <submittedName>
        <fullName evidence="4">TetR/AcrR family transcriptional regulator</fullName>
    </submittedName>
</protein>
<evidence type="ECO:0000256" key="1">
    <source>
        <dbReference type="ARBA" id="ARBA00023015"/>
    </source>
</evidence>
<dbReference type="InterPro" id="IPR009057">
    <property type="entry name" value="Homeodomain-like_sf"/>
</dbReference>
<dbReference type="Gene3D" id="1.10.357.10">
    <property type="entry name" value="Tetracycline Repressor, domain 2"/>
    <property type="match status" value="1"/>
</dbReference>
<organism evidence="4 5">
    <name type="scientific">Mycobacterium pinniadriaticum</name>
    <dbReference type="NCBI Taxonomy" id="2994102"/>
    <lineage>
        <taxon>Bacteria</taxon>
        <taxon>Bacillati</taxon>
        <taxon>Actinomycetota</taxon>
        <taxon>Actinomycetes</taxon>
        <taxon>Mycobacteriales</taxon>
        <taxon>Mycobacteriaceae</taxon>
        <taxon>Mycobacterium</taxon>
    </lineage>
</organism>
<dbReference type="RefSeq" id="WP_265994612.1">
    <property type="nucleotide sequence ID" value="NZ_JAPJDN010000001.1"/>
</dbReference>
<evidence type="ECO:0000313" key="4">
    <source>
        <dbReference type="EMBL" id="MCX2935314.1"/>
    </source>
</evidence>
<dbReference type="PANTHER" id="PTHR30055">
    <property type="entry name" value="HTH-TYPE TRANSCRIPTIONAL REGULATOR RUTR"/>
    <property type="match status" value="1"/>
</dbReference>
<evidence type="ECO:0000313" key="5">
    <source>
        <dbReference type="Proteomes" id="UP001300745"/>
    </source>
</evidence>
<dbReference type="PANTHER" id="PTHR30055:SF234">
    <property type="entry name" value="HTH-TYPE TRANSCRIPTIONAL REGULATOR BETI"/>
    <property type="match status" value="1"/>
</dbReference>
<evidence type="ECO:0000256" key="3">
    <source>
        <dbReference type="ARBA" id="ARBA00023163"/>
    </source>
</evidence>
<evidence type="ECO:0000256" key="2">
    <source>
        <dbReference type="ARBA" id="ARBA00023125"/>
    </source>
</evidence>
<gene>
    <name evidence="4" type="ORF">ORI27_01235</name>
</gene>
<dbReference type="InterPro" id="IPR050109">
    <property type="entry name" value="HTH-type_TetR-like_transc_reg"/>
</dbReference>
<keyword evidence="2" id="KW-0238">DNA-binding</keyword>
<keyword evidence="1" id="KW-0805">Transcription regulation</keyword>